<evidence type="ECO:0000313" key="4">
    <source>
        <dbReference type="EMBL" id="TFB83602.1"/>
    </source>
</evidence>
<evidence type="ECO:0000313" key="5">
    <source>
        <dbReference type="Proteomes" id="UP000297608"/>
    </source>
</evidence>
<feature type="coiled-coil region" evidence="1">
    <location>
        <begin position="196"/>
        <end position="227"/>
    </location>
</feature>
<dbReference type="Proteomes" id="UP000297608">
    <property type="component" value="Unassembled WGS sequence"/>
</dbReference>
<proteinExistence type="predicted"/>
<dbReference type="RefSeq" id="WP_134536080.1">
    <property type="nucleotide sequence ID" value="NZ_SOFG01000024.1"/>
</dbReference>
<evidence type="ECO:0000256" key="3">
    <source>
        <dbReference type="SAM" id="Phobius"/>
    </source>
</evidence>
<protein>
    <recommendedName>
        <fullName evidence="6">DUF4760 domain-containing protein</fullName>
    </recommendedName>
</protein>
<dbReference type="EMBL" id="SOFG01000024">
    <property type="protein sequence ID" value="TFB83602.1"/>
    <property type="molecule type" value="Genomic_DNA"/>
</dbReference>
<accession>A0ABY2I9Z1</accession>
<comment type="caution">
    <text evidence="4">The sequence shown here is derived from an EMBL/GenBank/DDBJ whole genome shotgun (WGS) entry which is preliminary data.</text>
</comment>
<sequence>MDDWMPIITASIAIVGTLLGASLSGLLLARTERQRRDAEAIREAARAQREDEATEESKETEAREADAVIGTEIAALFFESRRHVLQFGEGGESEFNAYFDRKWDTELQEQIRMKVGRVRDNEARSRLIAIVDSLLDYQPLAPFSGSISTRRFVDDAFLLGAELALAISRGQQPESGHAQQFDSLKQTLSTWDAFLERQAQERAQRERERLAREEAEERRQYRLEEADFDMRVDLEAESRE</sequence>
<evidence type="ECO:0000256" key="1">
    <source>
        <dbReference type="SAM" id="Coils"/>
    </source>
</evidence>
<name>A0ABY2I9Z1_9MICO</name>
<organism evidence="4 5">
    <name type="scientific">Cryobacterium algoricola</name>
    <dbReference type="NCBI Taxonomy" id="1259183"/>
    <lineage>
        <taxon>Bacteria</taxon>
        <taxon>Bacillati</taxon>
        <taxon>Actinomycetota</taxon>
        <taxon>Actinomycetes</taxon>
        <taxon>Micrococcales</taxon>
        <taxon>Microbacteriaceae</taxon>
        <taxon>Cryobacterium</taxon>
    </lineage>
</organism>
<feature type="transmembrane region" description="Helical" evidence="3">
    <location>
        <begin position="6"/>
        <end position="29"/>
    </location>
</feature>
<evidence type="ECO:0000256" key="2">
    <source>
        <dbReference type="SAM" id="MobiDB-lite"/>
    </source>
</evidence>
<evidence type="ECO:0008006" key="6">
    <source>
        <dbReference type="Google" id="ProtNLM"/>
    </source>
</evidence>
<keyword evidence="5" id="KW-1185">Reference proteome</keyword>
<keyword evidence="3" id="KW-1133">Transmembrane helix</keyword>
<keyword evidence="3" id="KW-0812">Transmembrane</keyword>
<keyword evidence="3" id="KW-0472">Membrane</keyword>
<reference evidence="4 5" key="1">
    <citation type="submission" date="2019-03" db="EMBL/GenBank/DDBJ databases">
        <title>Genomics of glacier-inhabiting Cryobacterium strains.</title>
        <authorList>
            <person name="Liu Q."/>
            <person name="Xin Y.-H."/>
        </authorList>
    </citation>
    <scope>NUCLEOTIDE SEQUENCE [LARGE SCALE GENOMIC DNA]</scope>
    <source>
        <strain evidence="4 5">MDB2-B</strain>
    </source>
</reference>
<keyword evidence="1" id="KW-0175">Coiled coil</keyword>
<feature type="region of interest" description="Disordered" evidence="2">
    <location>
        <begin position="39"/>
        <end position="64"/>
    </location>
</feature>
<gene>
    <name evidence="4" type="ORF">E3O44_17150</name>
</gene>